<dbReference type="InterPro" id="IPR014752">
    <property type="entry name" value="Arrestin-like_C"/>
</dbReference>
<dbReference type="EMBL" id="JAOYFB010000005">
    <property type="protein sequence ID" value="KAK4015906.1"/>
    <property type="molecule type" value="Genomic_DNA"/>
</dbReference>
<name>A0ABQ9ZSJ2_9CRUS</name>
<sequence>MLNSGHDEMCPFLISPGVFSCTSQTSLPPSRELPTATSLKPARKEEGLENPLFLGSFLKSKKHYPLVIVGTAVMGIKHVTIELDPVETTASSQCYGYIPGHVVSGTVVVWGTSKVNLNGSYIEVEGRAKVAWNENDDVSYCAQNSYLNLKILLTHDSSPSAVFTNGVRFPFKFALPLEIPSSYEGKSGNIRYSIKAVLRRRSLFKFDNVSRVYFTVNSIVDLSKDETSSFPLRESMSKPRSGLKRIIADAWLDKTGYIPGEEIQFNATIDNYSGKSVRGTTVQLIQYTIFTDGKHKNKVKKVLWERKGRSICNKEVQVWERFPIMVPHVPSSGMPFCDLINTSYVIKLIVNPGFFCRNLTIRLNIVIGNIRSIAHQNSSNLTSLPAISRLDRTLTTPPTYEECELGKSSCRDFTADIKTNNIG</sequence>
<comment type="caution">
    <text evidence="3">The sequence shown here is derived from an EMBL/GenBank/DDBJ whole genome shotgun (WGS) entry which is preliminary data.</text>
</comment>
<organism evidence="3 4">
    <name type="scientific">Daphnia magna</name>
    <dbReference type="NCBI Taxonomy" id="35525"/>
    <lineage>
        <taxon>Eukaryota</taxon>
        <taxon>Metazoa</taxon>
        <taxon>Ecdysozoa</taxon>
        <taxon>Arthropoda</taxon>
        <taxon>Crustacea</taxon>
        <taxon>Branchiopoda</taxon>
        <taxon>Diplostraca</taxon>
        <taxon>Cladocera</taxon>
        <taxon>Anomopoda</taxon>
        <taxon>Daphniidae</taxon>
        <taxon>Daphnia</taxon>
    </lineage>
</organism>
<dbReference type="InterPro" id="IPR014756">
    <property type="entry name" value="Ig_E-set"/>
</dbReference>
<reference evidence="3 4" key="1">
    <citation type="journal article" date="2023" name="Nucleic Acids Res.">
        <title>The hologenome of Daphnia magna reveals possible DNA methylation and microbiome-mediated evolution of the host genome.</title>
        <authorList>
            <person name="Chaturvedi A."/>
            <person name="Li X."/>
            <person name="Dhandapani V."/>
            <person name="Marshall H."/>
            <person name="Kissane S."/>
            <person name="Cuenca-Cambronero M."/>
            <person name="Asole G."/>
            <person name="Calvet F."/>
            <person name="Ruiz-Romero M."/>
            <person name="Marangio P."/>
            <person name="Guigo R."/>
            <person name="Rago D."/>
            <person name="Mirbahai L."/>
            <person name="Eastwood N."/>
            <person name="Colbourne J.K."/>
            <person name="Zhou J."/>
            <person name="Mallon E."/>
            <person name="Orsini L."/>
        </authorList>
    </citation>
    <scope>NUCLEOTIDE SEQUENCE [LARGE SCALE GENOMIC DNA]</scope>
    <source>
        <strain evidence="3">LRV0_1</strain>
    </source>
</reference>
<accession>A0ABQ9ZSJ2</accession>
<dbReference type="Gene3D" id="2.60.40.640">
    <property type="match status" value="2"/>
</dbReference>
<dbReference type="InterPro" id="IPR050357">
    <property type="entry name" value="Arrestin_domain-protein"/>
</dbReference>
<proteinExistence type="inferred from homology"/>
<keyword evidence="4" id="KW-1185">Reference proteome</keyword>
<evidence type="ECO:0000313" key="3">
    <source>
        <dbReference type="EMBL" id="KAK4015906.1"/>
    </source>
</evidence>
<dbReference type="PANTHER" id="PTHR11188">
    <property type="entry name" value="ARRESTIN DOMAIN CONTAINING PROTEIN"/>
    <property type="match status" value="1"/>
</dbReference>
<evidence type="ECO:0000313" key="4">
    <source>
        <dbReference type="Proteomes" id="UP001234178"/>
    </source>
</evidence>
<dbReference type="InterPro" id="IPR011022">
    <property type="entry name" value="Arrestin_C-like"/>
</dbReference>
<comment type="similarity">
    <text evidence="1">Belongs to the arrestin family.</text>
</comment>
<dbReference type="Pfam" id="PF02752">
    <property type="entry name" value="Arrestin_C"/>
    <property type="match status" value="1"/>
</dbReference>
<dbReference type="Proteomes" id="UP001234178">
    <property type="component" value="Unassembled WGS sequence"/>
</dbReference>
<dbReference type="SUPFAM" id="SSF81296">
    <property type="entry name" value="E set domains"/>
    <property type="match status" value="2"/>
</dbReference>
<dbReference type="InterPro" id="IPR011021">
    <property type="entry name" value="Arrestin-like_N"/>
</dbReference>
<evidence type="ECO:0000256" key="1">
    <source>
        <dbReference type="ARBA" id="ARBA00005298"/>
    </source>
</evidence>
<dbReference type="Pfam" id="PF00339">
    <property type="entry name" value="Arrestin_N"/>
    <property type="match status" value="1"/>
</dbReference>
<dbReference type="PANTHER" id="PTHR11188:SF176">
    <property type="entry name" value="ARRESTIN DOMAIN-CONTAINING PROTEIN 1"/>
    <property type="match status" value="1"/>
</dbReference>
<protein>
    <recommendedName>
        <fullName evidence="2">Arrestin C-terminal-like domain-containing protein</fullName>
    </recommendedName>
</protein>
<gene>
    <name evidence="3" type="ORF">OUZ56_030873</name>
</gene>
<feature type="domain" description="Arrestin C-terminal-like" evidence="2">
    <location>
        <begin position="242"/>
        <end position="372"/>
    </location>
</feature>
<evidence type="ECO:0000259" key="2">
    <source>
        <dbReference type="SMART" id="SM01017"/>
    </source>
</evidence>
<dbReference type="SMART" id="SM01017">
    <property type="entry name" value="Arrestin_C"/>
    <property type="match status" value="1"/>
</dbReference>